<dbReference type="GO" id="GO:0016853">
    <property type="term" value="F:isomerase activity"/>
    <property type="evidence" value="ECO:0007669"/>
    <property type="project" value="UniProtKB-KW"/>
</dbReference>
<evidence type="ECO:0000259" key="1">
    <source>
        <dbReference type="Pfam" id="PF16036"/>
    </source>
</evidence>
<keyword evidence="3" id="KW-1185">Reference proteome</keyword>
<comment type="caution">
    <text evidence="2">The sequence shown here is derived from an EMBL/GenBank/DDBJ whole genome shotgun (WGS) entry which is preliminary data.</text>
</comment>
<dbReference type="InterPro" id="IPR016088">
    <property type="entry name" value="Chalcone_isomerase_3-sand"/>
</dbReference>
<dbReference type="EMBL" id="JBBUTH010000008">
    <property type="protein sequence ID" value="MEK8051487.1"/>
    <property type="molecule type" value="Genomic_DNA"/>
</dbReference>
<gene>
    <name evidence="2" type="ORF">AACH10_14650</name>
</gene>
<protein>
    <submittedName>
        <fullName evidence="2">Chalcone isomerase family protein</fullName>
    </submittedName>
</protein>
<accession>A0ABU9CLN5</accession>
<dbReference type="InterPro" id="IPR016087">
    <property type="entry name" value="Chalcone_isomerase"/>
</dbReference>
<evidence type="ECO:0000313" key="3">
    <source>
        <dbReference type="Proteomes" id="UP001365405"/>
    </source>
</evidence>
<sequence>MALCGLVALPAGAWAQNFDTAGVRYEPQLSLGGSVLQLNGAGIRYKAVFKVYTAGLYLTAKAPTTEAVLAAGGPKRVQVVMLRDIDANELGKLFTRGMQDNSPREEFARSIPGTIRLAEIFAAKKKLVAGDQFSVDWTPGAGTVVRVNGKPMNEPIPEPEFFNGLLRIWLGKSPADHLLKDALLGKPPTSHQGAG</sequence>
<dbReference type="Proteomes" id="UP001365405">
    <property type="component" value="Unassembled WGS sequence"/>
</dbReference>
<dbReference type="SUPFAM" id="SSF54626">
    <property type="entry name" value="Chalcone isomerase"/>
    <property type="match status" value="1"/>
</dbReference>
<reference evidence="2 3" key="1">
    <citation type="submission" date="2024-04" db="EMBL/GenBank/DDBJ databases">
        <title>Novel species of the genus Ideonella isolated from streams.</title>
        <authorList>
            <person name="Lu H."/>
        </authorList>
    </citation>
    <scope>NUCLEOTIDE SEQUENCE [LARGE SCALE GENOMIC DNA]</scope>
    <source>
        <strain evidence="2 3">DXS22W</strain>
    </source>
</reference>
<evidence type="ECO:0000313" key="2">
    <source>
        <dbReference type="EMBL" id="MEK8051487.1"/>
    </source>
</evidence>
<dbReference type="Pfam" id="PF16036">
    <property type="entry name" value="Chalcone_3"/>
    <property type="match status" value="1"/>
</dbReference>
<dbReference type="InterPro" id="IPR036298">
    <property type="entry name" value="Chalcone_isomerase_sf"/>
</dbReference>
<organism evidence="2 3">
    <name type="scientific">Pseudaquabacterium inlustre</name>
    <dbReference type="NCBI Taxonomy" id="2984192"/>
    <lineage>
        <taxon>Bacteria</taxon>
        <taxon>Pseudomonadati</taxon>
        <taxon>Pseudomonadota</taxon>
        <taxon>Betaproteobacteria</taxon>
        <taxon>Burkholderiales</taxon>
        <taxon>Sphaerotilaceae</taxon>
        <taxon>Pseudaquabacterium</taxon>
    </lineage>
</organism>
<name>A0ABU9CLN5_9BURK</name>
<proteinExistence type="predicted"/>
<feature type="domain" description="Chalcone isomerase" evidence="1">
    <location>
        <begin position="19"/>
        <end position="185"/>
    </location>
</feature>
<dbReference type="Gene3D" id="3.50.70.10">
    <property type="match status" value="1"/>
</dbReference>
<keyword evidence="2" id="KW-0413">Isomerase</keyword>